<dbReference type="Proteomes" id="UP000886758">
    <property type="component" value="Unassembled WGS sequence"/>
</dbReference>
<dbReference type="InterPro" id="IPR004101">
    <property type="entry name" value="Mur_ligase_C"/>
</dbReference>
<dbReference type="Pfam" id="PF08245">
    <property type="entry name" value="Mur_ligase_M"/>
    <property type="match status" value="1"/>
</dbReference>
<dbReference type="SUPFAM" id="SSF53623">
    <property type="entry name" value="MurD-like peptide ligases, catalytic domain"/>
    <property type="match status" value="1"/>
</dbReference>
<dbReference type="EMBL" id="DVLF01000088">
    <property type="protein sequence ID" value="HIT49935.1"/>
    <property type="molecule type" value="Genomic_DNA"/>
</dbReference>
<feature type="domain" description="Mur ligase C-terminal" evidence="2">
    <location>
        <begin position="278"/>
        <end position="349"/>
    </location>
</feature>
<reference evidence="4" key="2">
    <citation type="journal article" date="2021" name="PeerJ">
        <title>Extensive microbial diversity within the chicken gut microbiome revealed by metagenomics and culture.</title>
        <authorList>
            <person name="Gilroy R."/>
            <person name="Ravi A."/>
            <person name="Getino M."/>
            <person name="Pursley I."/>
            <person name="Horton D.L."/>
            <person name="Alikhan N.F."/>
            <person name="Baker D."/>
            <person name="Gharbi K."/>
            <person name="Hall N."/>
            <person name="Watson M."/>
            <person name="Adriaenssens E.M."/>
            <person name="Foster-Nyarko E."/>
            <person name="Jarju S."/>
            <person name="Secka A."/>
            <person name="Antonio M."/>
            <person name="Oren A."/>
            <person name="Chaudhuri R.R."/>
            <person name="La Ragione R."/>
            <person name="Hildebrand F."/>
            <person name="Pallen M.J."/>
        </authorList>
    </citation>
    <scope>NUCLEOTIDE SEQUENCE</scope>
    <source>
        <strain evidence="4">ChiW17-6978</strain>
    </source>
</reference>
<evidence type="ECO:0000259" key="3">
    <source>
        <dbReference type="Pfam" id="PF08245"/>
    </source>
</evidence>
<evidence type="ECO:0000313" key="4">
    <source>
        <dbReference type="EMBL" id="HIT49935.1"/>
    </source>
</evidence>
<proteinExistence type="predicted"/>
<dbReference type="SUPFAM" id="SSF51984">
    <property type="entry name" value="MurCD N-terminal domain"/>
    <property type="match status" value="1"/>
</dbReference>
<dbReference type="Gene3D" id="3.40.1190.10">
    <property type="entry name" value="Mur-like, catalytic domain"/>
    <property type="match status" value="1"/>
</dbReference>
<gene>
    <name evidence="4" type="ORF">IAD46_02805</name>
</gene>
<feature type="domain" description="Mur ligase central" evidence="3">
    <location>
        <begin position="102"/>
        <end position="252"/>
    </location>
</feature>
<keyword evidence="1" id="KW-0732">Signal</keyword>
<dbReference type="Gene3D" id="3.90.190.20">
    <property type="entry name" value="Mur ligase, C-terminal domain"/>
    <property type="match status" value="1"/>
</dbReference>
<evidence type="ECO:0008006" key="6">
    <source>
        <dbReference type="Google" id="ProtNLM"/>
    </source>
</evidence>
<dbReference type="AlphaFoldDB" id="A0A9D1GQW3"/>
<dbReference type="Pfam" id="PF02875">
    <property type="entry name" value="Mur_ligase_C"/>
    <property type="match status" value="1"/>
</dbReference>
<comment type="caution">
    <text evidence="4">The sequence shown here is derived from an EMBL/GenBank/DDBJ whole genome shotgun (WGS) entry which is preliminary data.</text>
</comment>
<feature type="chain" id="PRO_5038432556" description="UDP-N-acetylmuramate--L-alanine ligase" evidence="1">
    <location>
        <begin position="18"/>
        <end position="414"/>
    </location>
</feature>
<feature type="signal peptide" evidence="1">
    <location>
        <begin position="1"/>
        <end position="17"/>
    </location>
</feature>
<dbReference type="InterPro" id="IPR050061">
    <property type="entry name" value="MurCDEF_pg_biosynth"/>
</dbReference>
<dbReference type="InterPro" id="IPR036615">
    <property type="entry name" value="Mur_ligase_C_dom_sf"/>
</dbReference>
<reference evidence="4" key="1">
    <citation type="submission" date="2020-10" db="EMBL/GenBank/DDBJ databases">
        <authorList>
            <person name="Gilroy R."/>
        </authorList>
    </citation>
    <scope>NUCLEOTIDE SEQUENCE</scope>
    <source>
        <strain evidence="4">ChiW17-6978</strain>
    </source>
</reference>
<dbReference type="GO" id="GO:0016881">
    <property type="term" value="F:acid-amino acid ligase activity"/>
    <property type="evidence" value="ECO:0007669"/>
    <property type="project" value="InterPro"/>
</dbReference>
<evidence type="ECO:0000259" key="2">
    <source>
        <dbReference type="Pfam" id="PF02875"/>
    </source>
</evidence>
<dbReference type="GO" id="GO:0005524">
    <property type="term" value="F:ATP binding"/>
    <property type="evidence" value="ECO:0007669"/>
    <property type="project" value="InterPro"/>
</dbReference>
<dbReference type="SUPFAM" id="SSF53244">
    <property type="entry name" value="MurD-like peptide ligases, peptide-binding domain"/>
    <property type="match status" value="1"/>
</dbReference>
<protein>
    <recommendedName>
        <fullName evidence="6">UDP-N-acetylmuramate--L-alanine ligase</fullName>
    </recommendedName>
</protein>
<dbReference type="InterPro" id="IPR036565">
    <property type="entry name" value="Mur-like_cat_sf"/>
</dbReference>
<accession>A0A9D1GQW3</accession>
<dbReference type="Gene3D" id="3.40.50.720">
    <property type="entry name" value="NAD(P)-binding Rossmann-like Domain"/>
    <property type="match status" value="1"/>
</dbReference>
<dbReference type="InterPro" id="IPR013221">
    <property type="entry name" value="Mur_ligase_cen"/>
</dbReference>
<dbReference type="PANTHER" id="PTHR43445">
    <property type="entry name" value="UDP-N-ACETYLMURAMATE--L-ALANINE LIGASE-RELATED"/>
    <property type="match status" value="1"/>
</dbReference>
<evidence type="ECO:0000313" key="5">
    <source>
        <dbReference type="Proteomes" id="UP000886758"/>
    </source>
</evidence>
<name>A0A9D1GQW3_9MOLU</name>
<dbReference type="PANTHER" id="PTHR43445:SF3">
    <property type="entry name" value="UDP-N-ACETYLMURAMATE--L-ALANINE LIGASE"/>
    <property type="match status" value="1"/>
</dbReference>
<evidence type="ECO:0000256" key="1">
    <source>
        <dbReference type="SAM" id="SignalP"/>
    </source>
</evidence>
<sequence length="414" mass="47975">MFFYLVGIKGAAMSALAKLLMADGHLVKGVDVADHFYTCCGLESVQLDDFSNMRLKPSYFYIIGNAYHHHSVTKFLRNMHYKMLFYPDFLNYYYRLKKWVCISGSHGKTTTTKLLAHIICDSTALIGDGESQHSFSKTFILEACEYRNTFLNYHPAISLVLNVDYDHPDFFKTEEAYRDSFSKFIQQSQLVVLNGDAVSLRFPNVITYGLNSKNDVVFQYEVKEGQSVIRILNQSFYFPYVGLHLAYDFVGAYLVGKFFGLTDTFIQQRISSFAMPKRRMEQKEINGQVLICDYAHHPTEIQALYSGIKALYPKETIIAVFEPHTLSRLKTFEKKFQEALLLFDRCYLYRLFTSCRETHHQKEENRVYQTLGFELYSEDIEQKLLAEQEGVVCFIGAGIIDQVFEKYVKSKENL</sequence>
<organism evidence="4 5">
    <name type="scientific">Candidatus Pelethenecus faecipullorum</name>
    <dbReference type="NCBI Taxonomy" id="2840900"/>
    <lineage>
        <taxon>Bacteria</taxon>
        <taxon>Bacillati</taxon>
        <taxon>Mycoplasmatota</taxon>
        <taxon>Mollicutes</taxon>
        <taxon>Candidatus Pelethenecus</taxon>
    </lineage>
</organism>